<comment type="caution">
    <text evidence="1">The sequence shown here is derived from an EMBL/GenBank/DDBJ whole genome shotgun (WGS) entry which is preliminary data.</text>
</comment>
<dbReference type="AlphaFoldDB" id="A0AAW0X5B5"/>
<evidence type="ECO:0000313" key="2">
    <source>
        <dbReference type="Proteomes" id="UP001445076"/>
    </source>
</evidence>
<reference evidence="1 2" key="1">
    <citation type="journal article" date="2024" name="BMC Genomics">
        <title>Genome assembly of redclaw crayfish (Cherax quadricarinatus) provides insights into its immune adaptation and hypoxia tolerance.</title>
        <authorList>
            <person name="Liu Z."/>
            <person name="Zheng J."/>
            <person name="Li H."/>
            <person name="Fang K."/>
            <person name="Wang S."/>
            <person name="He J."/>
            <person name="Zhou D."/>
            <person name="Weng S."/>
            <person name="Chi M."/>
            <person name="Gu Z."/>
            <person name="He J."/>
            <person name="Li F."/>
            <person name="Wang M."/>
        </authorList>
    </citation>
    <scope>NUCLEOTIDE SEQUENCE [LARGE SCALE GENOMIC DNA]</scope>
    <source>
        <strain evidence="1">ZL_2023a</strain>
    </source>
</reference>
<keyword evidence="2" id="KW-1185">Reference proteome</keyword>
<proteinExistence type="predicted"/>
<dbReference type="EMBL" id="JARKIK010000036">
    <property type="protein sequence ID" value="KAK8739622.1"/>
    <property type="molecule type" value="Genomic_DNA"/>
</dbReference>
<protein>
    <submittedName>
        <fullName evidence="1">Uncharacterized protein</fullName>
    </submittedName>
</protein>
<gene>
    <name evidence="1" type="ORF">OTU49_003432</name>
</gene>
<accession>A0AAW0X5B5</accession>
<evidence type="ECO:0000313" key="1">
    <source>
        <dbReference type="EMBL" id="KAK8739622.1"/>
    </source>
</evidence>
<organism evidence="1 2">
    <name type="scientific">Cherax quadricarinatus</name>
    <name type="common">Australian red claw crayfish</name>
    <dbReference type="NCBI Taxonomy" id="27406"/>
    <lineage>
        <taxon>Eukaryota</taxon>
        <taxon>Metazoa</taxon>
        <taxon>Ecdysozoa</taxon>
        <taxon>Arthropoda</taxon>
        <taxon>Crustacea</taxon>
        <taxon>Multicrustacea</taxon>
        <taxon>Malacostraca</taxon>
        <taxon>Eumalacostraca</taxon>
        <taxon>Eucarida</taxon>
        <taxon>Decapoda</taxon>
        <taxon>Pleocyemata</taxon>
        <taxon>Astacidea</taxon>
        <taxon>Parastacoidea</taxon>
        <taxon>Parastacidae</taxon>
        <taxon>Cherax</taxon>
    </lineage>
</organism>
<name>A0AAW0X5B5_CHEQU</name>
<sequence>MVTDQLLYTTKGPKPTVLWLPGNGRSIVPDLSSYRPFDRIVRTVHLHEALDICVYHRMIPKHIISLCTLNRKHLKNNHPCKKLRVLWFGAQYPEDDEEEHDWYGNVSFTMPVDLLMEHWRYCFFVEIMTAPTHTTTRLLVTNTDYSSMLIKYDPCTVGGPWYKTSSGHLGLIDCRRYNNIGSNRHGNTLEFMIEVTRYGETKILEKCEISFKNHSKARDKSLSHVCHRFQKPELCCPSPVARAIGSRIFFHEHTNLTKVTSIAKPPLSESAQLYLQCYLTMDGAPSVPRPLPFPAPSVPMYAPHPLINPINQHTQQFVLMFPNGILSVNSLIEERCSLVGQIERTQSSDLRFIPSDFLLALEYIRRQRENGENGNINGQTVQHQLGNLPNQEVNGDARDSQTFSEVLQHTCPGRNGFPQFIRIPPAPIGMFQSHSCQGHTGIFQHSWGPIHPGMLQANLPNHPEIMHHNLDSGHPGRLHHSWG</sequence>
<dbReference type="Proteomes" id="UP001445076">
    <property type="component" value="Unassembled WGS sequence"/>
</dbReference>